<comment type="caution">
    <text evidence="4">The sequence shown here is derived from an EMBL/GenBank/DDBJ whole genome shotgun (WGS) entry which is preliminary data.</text>
</comment>
<evidence type="ECO:0000256" key="1">
    <source>
        <dbReference type="SAM" id="MobiDB-lite"/>
    </source>
</evidence>
<feature type="compositionally biased region" description="Polar residues" evidence="1">
    <location>
        <begin position="697"/>
        <end position="708"/>
    </location>
</feature>
<keyword evidence="2" id="KW-1133">Transmembrane helix</keyword>
<reference evidence="4" key="1">
    <citation type="submission" date="2021-02" db="EMBL/GenBank/DDBJ databases">
        <authorList>
            <person name="Nowell W R."/>
        </authorList>
    </citation>
    <scope>NUCLEOTIDE SEQUENCE</scope>
</reference>
<evidence type="ECO:0000313" key="6">
    <source>
        <dbReference type="Proteomes" id="UP000677228"/>
    </source>
</evidence>
<organism evidence="4 6">
    <name type="scientific">Didymodactylos carnosus</name>
    <dbReference type="NCBI Taxonomy" id="1234261"/>
    <lineage>
        <taxon>Eukaryota</taxon>
        <taxon>Metazoa</taxon>
        <taxon>Spiralia</taxon>
        <taxon>Gnathifera</taxon>
        <taxon>Rotifera</taxon>
        <taxon>Eurotatoria</taxon>
        <taxon>Bdelloidea</taxon>
        <taxon>Philodinida</taxon>
        <taxon>Philodinidae</taxon>
        <taxon>Didymodactylos</taxon>
    </lineage>
</organism>
<dbReference type="Proteomes" id="UP000682733">
    <property type="component" value="Unassembled WGS sequence"/>
</dbReference>
<feature type="signal peptide" evidence="3">
    <location>
        <begin position="1"/>
        <end position="19"/>
    </location>
</feature>
<keyword evidence="2" id="KW-0472">Membrane</keyword>
<feature type="chain" id="PRO_5036273375" evidence="3">
    <location>
        <begin position="20"/>
        <end position="828"/>
    </location>
</feature>
<feature type="region of interest" description="Disordered" evidence="1">
    <location>
        <begin position="521"/>
        <end position="542"/>
    </location>
</feature>
<evidence type="ECO:0000313" key="4">
    <source>
        <dbReference type="EMBL" id="CAF0845825.1"/>
    </source>
</evidence>
<accession>A0A8S2D022</accession>
<protein>
    <submittedName>
        <fullName evidence="4">Uncharacterized protein</fullName>
    </submittedName>
</protein>
<feature type="compositionally biased region" description="Polar residues" evidence="1">
    <location>
        <begin position="521"/>
        <end position="530"/>
    </location>
</feature>
<evidence type="ECO:0000256" key="2">
    <source>
        <dbReference type="SAM" id="Phobius"/>
    </source>
</evidence>
<dbReference type="Proteomes" id="UP000677228">
    <property type="component" value="Unassembled WGS sequence"/>
</dbReference>
<dbReference type="EMBL" id="CAJOBA010002128">
    <property type="protein sequence ID" value="CAF3631043.1"/>
    <property type="molecule type" value="Genomic_DNA"/>
</dbReference>
<dbReference type="AlphaFoldDB" id="A0A8S2D022"/>
<feature type="transmembrane region" description="Helical" evidence="2">
    <location>
        <begin position="463"/>
        <end position="487"/>
    </location>
</feature>
<proteinExistence type="predicted"/>
<keyword evidence="2" id="KW-0812">Transmembrane</keyword>
<name>A0A8S2D022_9BILA</name>
<evidence type="ECO:0000313" key="5">
    <source>
        <dbReference type="EMBL" id="CAF3631043.1"/>
    </source>
</evidence>
<keyword evidence="3" id="KW-0732">Signal</keyword>
<feature type="region of interest" description="Disordered" evidence="1">
    <location>
        <begin position="676"/>
        <end position="758"/>
    </location>
</feature>
<feature type="region of interest" description="Disordered" evidence="1">
    <location>
        <begin position="620"/>
        <end position="663"/>
    </location>
</feature>
<feature type="compositionally biased region" description="Polar residues" evidence="1">
    <location>
        <begin position="653"/>
        <end position="662"/>
    </location>
</feature>
<gene>
    <name evidence="4" type="ORF">OVA965_LOCUS6886</name>
    <name evidence="5" type="ORF">TMI583_LOCUS6881</name>
</gene>
<evidence type="ECO:0000256" key="3">
    <source>
        <dbReference type="SAM" id="SignalP"/>
    </source>
</evidence>
<sequence>MVKRLLLFILLSLITAIKSSHFNGGTITWKPVNNTDLTTPIQVSITQNYVWVLTGSSGIPCPGVGSLVVLGTRTGCCNATLDCISNCGTTSAGYVAPLIVPYCTSVSTTLSLTYSQRTDIVNLNSNDHFTAAFVANSGSYRALYGSGTRLWAVATDIDLRPRTDNGLINTPPISLVFIPTSIPLGKTTKIQVPYVDPDGDYVACRWSTGTECKDVCYPTNIPANTTVSNTDGCFITITPLSVSDWYCAPLQVEDFYTSTSSSSLSSVPVQFLINVYTMPTYTVPVMNSTDSACIGVQVGVQWSTTLDVYQAGGTLTSRSISTIDVQQTFTPGVTEGSIIQATTDHSLYTESLSWTPQQADVGPQIVCAVARDSSNIPSNTYCLSFVVASDSVGSCPGQPTTVTTTTTTSSPLVTGLRSNLFGLILVQVQPVPVVQQQQQTRLPQQVLVARALPLNTNNINLSLIIGLCFLALLPLLALLLCCCYWWLCGDGACRRRRQREEEKKRRRYVLVDRASAVKSRNSSRNLSSTAAMVADRRKTESRSRKRRLSILLKPVQNYMVYNASDSGKASTYDVSETTRARTLSNSSDLKLDVGVLYDPKLKSAAVRALNRISVARIHKTDQQASGATGNEKIKPPVENDQNNISNIDLPDVQPTSSVQNRRVSVVKLPRKKSITPCSHTIDVPKSAIQHDTVPVNDENSSKPSSVVNVTKVHGPCISKSSPPPALSPSDNGDKSRTDALTSTDHAAPLQRRKSTSVSVVKLKRLKSSKLNNKHDDSPLPKIALDHVTDQRAQSPVAINEHIPRKRGASISIIKIPRPNRVSVPALAE</sequence>
<dbReference type="EMBL" id="CAJNOK010002129">
    <property type="protein sequence ID" value="CAF0845825.1"/>
    <property type="molecule type" value="Genomic_DNA"/>
</dbReference>